<name>A0A0N1H2U1_9EURO</name>
<evidence type="ECO:0008006" key="4">
    <source>
        <dbReference type="Google" id="ProtNLM"/>
    </source>
</evidence>
<sequence length="688" mass="74793">MKAAVLAAVTALTSTASAAGLSFDITIADGLLNSSTDGRVLLLIAPAGTDPLDDTDVVTTPDYFYGYNAFGVASGDTLKLEGGSDVQPLTSVYGYPNVSLDDVEAGDYTVQAFMNVYETVTRSDGSTVTLRFPCGDGGEPVGGTGSLYTEAVNVTITGEIQAVELTFDNVTAVEDFTGSEIGGCAQANYEDWEQIRYVKIRSEVLSSFWNRDMYVGANVLVPAGYDPEDTETRYPVIYHQGHWPGPGGLYGYSPIAVGQANLEFIDAWNNGTVTNTTDPAPKIIIITIRHETPYYDDSYAVNTANLGPYGDAINDELIPYIDEHFNTIAAPYGRIQDGGSTGGWESAANLIFRPDLFGVCFSSYPDSMSFNRHQDIQLYTAANAYTLANGSDVYSIREAINDTLVNEITVAQENHWELTYGTNSRAFQQWDVWNAVFGAQGINSYPLEPWDKVTGEIYSEAVEYWKPMDLALWVTTNWDNELNLGEVLADRIFIYVGSWDNYFLNEGVMEFRDQVDALGGEGWANVTIFEGKEHGGNYQLRTTWNYLQFVVDWVEAHAPDGETPLSPNVTVATSRGNKWEDVIAAGGHQAALDRQADPELTASNGNFVASVGRWDSGVKLVAQWVVDGAPEGDSITVTQGEELTYQQSGSGWSGWSSWGGSKGSLQLLVTGTKGGYVDETRASNVVSL</sequence>
<evidence type="ECO:0000313" key="2">
    <source>
        <dbReference type="EMBL" id="KPI34863.1"/>
    </source>
</evidence>
<dbReference type="InterPro" id="IPR029058">
    <property type="entry name" value="AB_hydrolase_fold"/>
</dbReference>
<dbReference type="GeneID" id="28734076"/>
<accession>A0A0N1H2U1</accession>
<dbReference type="SUPFAM" id="SSF53474">
    <property type="entry name" value="alpha/beta-Hydrolases"/>
    <property type="match status" value="1"/>
</dbReference>
<evidence type="ECO:0000256" key="1">
    <source>
        <dbReference type="SAM" id="SignalP"/>
    </source>
</evidence>
<reference evidence="2 3" key="1">
    <citation type="submission" date="2015-06" db="EMBL/GenBank/DDBJ databases">
        <title>Draft genome of the ant-associated black yeast Phialophora attae CBS 131958.</title>
        <authorList>
            <person name="Moreno L.F."/>
            <person name="Stielow B.J."/>
            <person name="de Hoog S."/>
            <person name="Vicente V.A."/>
            <person name="Weiss V.A."/>
            <person name="de Vries M."/>
            <person name="Cruz L.M."/>
            <person name="Souza E.M."/>
        </authorList>
    </citation>
    <scope>NUCLEOTIDE SEQUENCE [LARGE SCALE GENOMIC DNA]</scope>
    <source>
        <strain evidence="2 3">CBS 131958</strain>
    </source>
</reference>
<dbReference type="PANTHER" id="PTHR48098:SF3">
    <property type="entry name" value="IRON(III) ENTEROBACTIN ESTERASE"/>
    <property type="match status" value="1"/>
</dbReference>
<proteinExistence type="predicted"/>
<protein>
    <recommendedName>
        <fullName evidence="4">Endo-1,4-beta-xylanase Z</fullName>
    </recommendedName>
</protein>
<dbReference type="STRING" id="1664694.A0A0N1H2U1"/>
<dbReference type="Gene3D" id="3.40.50.1820">
    <property type="entry name" value="alpha/beta hydrolase"/>
    <property type="match status" value="1"/>
</dbReference>
<dbReference type="EMBL" id="LFJN01000048">
    <property type="protein sequence ID" value="KPI34863.1"/>
    <property type="molecule type" value="Genomic_DNA"/>
</dbReference>
<comment type="caution">
    <text evidence="2">The sequence shown here is derived from an EMBL/GenBank/DDBJ whole genome shotgun (WGS) entry which is preliminary data.</text>
</comment>
<dbReference type="PANTHER" id="PTHR48098">
    <property type="entry name" value="ENTEROCHELIN ESTERASE-RELATED"/>
    <property type="match status" value="1"/>
</dbReference>
<dbReference type="AlphaFoldDB" id="A0A0N1H2U1"/>
<dbReference type="OrthoDB" id="184793at2759"/>
<dbReference type="InterPro" id="IPR050583">
    <property type="entry name" value="Mycobacterial_A85_antigen"/>
</dbReference>
<keyword evidence="3" id="KW-1185">Reference proteome</keyword>
<feature type="chain" id="PRO_5005873021" description="Endo-1,4-beta-xylanase Z" evidence="1">
    <location>
        <begin position="19"/>
        <end position="688"/>
    </location>
</feature>
<dbReference type="RefSeq" id="XP_017994826.1">
    <property type="nucleotide sequence ID" value="XM_018142196.1"/>
</dbReference>
<evidence type="ECO:0000313" key="3">
    <source>
        <dbReference type="Proteomes" id="UP000038010"/>
    </source>
</evidence>
<dbReference type="VEuPathDB" id="FungiDB:AB675_2241"/>
<keyword evidence="1" id="KW-0732">Signal</keyword>
<organism evidence="2 3">
    <name type="scientific">Cyphellophora attinorum</name>
    <dbReference type="NCBI Taxonomy" id="1664694"/>
    <lineage>
        <taxon>Eukaryota</taxon>
        <taxon>Fungi</taxon>
        <taxon>Dikarya</taxon>
        <taxon>Ascomycota</taxon>
        <taxon>Pezizomycotina</taxon>
        <taxon>Eurotiomycetes</taxon>
        <taxon>Chaetothyriomycetidae</taxon>
        <taxon>Chaetothyriales</taxon>
        <taxon>Cyphellophoraceae</taxon>
        <taxon>Cyphellophora</taxon>
    </lineage>
</organism>
<gene>
    <name evidence="2" type="ORF">AB675_2241</name>
</gene>
<dbReference type="Proteomes" id="UP000038010">
    <property type="component" value="Unassembled WGS sequence"/>
</dbReference>
<feature type="signal peptide" evidence="1">
    <location>
        <begin position="1"/>
        <end position="18"/>
    </location>
</feature>